<dbReference type="InterPro" id="IPR006258">
    <property type="entry name" value="Lipoamide_DH"/>
</dbReference>
<reference evidence="18" key="1">
    <citation type="submission" date="2016-10" db="EMBL/GenBank/DDBJ databases">
        <authorList>
            <person name="Varghese N."/>
            <person name="Submissions S."/>
        </authorList>
    </citation>
    <scope>NUCLEOTIDE SEQUENCE [LARGE SCALE GENOMIC DNA]</scope>
    <source>
        <strain evidence="18">ATCC 25963</strain>
    </source>
</reference>
<feature type="active site" description="Proton acceptor" evidence="11">
    <location>
        <position position="445"/>
    </location>
</feature>
<organism evidence="17 18">
    <name type="scientific">Nannocystis exedens</name>
    <dbReference type="NCBI Taxonomy" id="54"/>
    <lineage>
        <taxon>Bacteria</taxon>
        <taxon>Pseudomonadati</taxon>
        <taxon>Myxococcota</taxon>
        <taxon>Polyangia</taxon>
        <taxon>Nannocystales</taxon>
        <taxon>Nannocystaceae</taxon>
        <taxon>Nannocystis</taxon>
    </lineage>
</organism>
<dbReference type="PIRSF" id="PIRSF000350">
    <property type="entry name" value="Mercury_reductase_MerA"/>
    <property type="match status" value="1"/>
</dbReference>
<dbReference type="EMBL" id="FOMX01000016">
    <property type="protein sequence ID" value="SFE63181.1"/>
    <property type="molecule type" value="Genomic_DNA"/>
</dbReference>
<keyword evidence="5 12" id="KW-0274">FAD</keyword>
<feature type="domain" description="Pyridine nucleotide-disulphide oxidoreductase dimerisation" evidence="15">
    <location>
        <begin position="347"/>
        <end position="456"/>
    </location>
</feature>
<feature type="binding site" evidence="12">
    <location>
        <position position="272"/>
    </location>
    <ligand>
        <name>NAD(+)</name>
        <dbReference type="ChEBI" id="CHEBI:57540"/>
    </ligand>
</feature>
<feature type="domain" description="FAD/NAD(P)-binding" evidence="16">
    <location>
        <begin position="7"/>
        <end position="328"/>
    </location>
</feature>
<evidence type="ECO:0000259" key="16">
    <source>
        <dbReference type="Pfam" id="PF07992"/>
    </source>
</evidence>
<evidence type="ECO:0000256" key="8">
    <source>
        <dbReference type="ARBA" id="ARBA00023157"/>
    </source>
</evidence>
<dbReference type="NCBIfam" id="TIGR01350">
    <property type="entry name" value="lipoamide_DH"/>
    <property type="match status" value="1"/>
</dbReference>
<evidence type="ECO:0000256" key="13">
    <source>
        <dbReference type="PIRSR" id="PIRSR000350-4"/>
    </source>
</evidence>
<feature type="binding site" evidence="12">
    <location>
        <position position="205"/>
    </location>
    <ligand>
        <name>NAD(+)</name>
        <dbReference type="ChEBI" id="CHEBI:57540"/>
    </ligand>
</feature>
<feature type="binding site" evidence="12">
    <location>
        <begin position="145"/>
        <end position="147"/>
    </location>
    <ligand>
        <name>FAD</name>
        <dbReference type="ChEBI" id="CHEBI:57692"/>
    </ligand>
</feature>
<feature type="binding site" evidence="12">
    <location>
        <begin position="319"/>
        <end position="322"/>
    </location>
    <ligand>
        <name>FAD</name>
        <dbReference type="ChEBI" id="CHEBI:57692"/>
    </ligand>
</feature>
<dbReference type="Pfam" id="PF02852">
    <property type="entry name" value="Pyr_redox_dim"/>
    <property type="match status" value="1"/>
</dbReference>
<evidence type="ECO:0000313" key="18">
    <source>
        <dbReference type="Proteomes" id="UP000199400"/>
    </source>
</evidence>
<keyword evidence="8" id="KW-1015">Disulfide bond</keyword>
<keyword evidence="4 14" id="KW-0285">Flavoprotein</keyword>
<dbReference type="SUPFAM" id="SSF55424">
    <property type="entry name" value="FAD/NAD-linked reductases, dimerisation (C-terminal) domain"/>
    <property type="match status" value="1"/>
</dbReference>
<dbReference type="InterPro" id="IPR050151">
    <property type="entry name" value="Class-I_Pyr_Nuc-Dis_Oxidored"/>
</dbReference>
<evidence type="ECO:0000256" key="14">
    <source>
        <dbReference type="RuleBase" id="RU003692"/>
    </source>
</evidence>
<feature type="binding site" evidence="12">
    <location>
        <position position="52"/>
    </location>
    <ligand>
        <name>FAD</name>
        <dbReference type="ChEBI" id="CHEBI:57692"/>
    </ligand>
</feature>
<dbReference type="InterPro" id="IPR016156">
    <property type="entry name" value="FAD/NAD-linked_Rdtase_dimer_sf"/>
</dbReference>
<keyword evidence="12" id="KW-0547">Nucleotide-binding</keyword>
<dbReference type="PRINTS" id="PR00368">
    <property type="entry name" value="FADPNR"/>
</dbReference>
<proteinExistence type="inferred from homology"/>
<keyword evidence="18" id="KW-1185">Reference proteome</keyword>
<evidence type="ECO:0000256" key="6">
    <source>
        <dbReference type="ARBA" id="ARBA00023002"/>
    </source>
</evidence>
<feature type="binding site" evidence="12">
    <location>
        <begin position="182"/>
        <end position="189"/>
    </location>
    <ligand>
        <name>NAD(+)</name>
        <dbReference type="ChEBI" id="CHEBI:57540"/>
    </ligand>
</feature>
<dbReference type="InterPro" id="IPR036188">
    <property type="entry name" value="FAD/NAD-bd_sf"/>
</dbReference>
<dbReference type="InterPro" id="IPR012999">
    <property type="entry name" value="Pyr_OxRdtase_I_AS"/>
</dbReference>
<evidence type="ECO:0000256" key="1">
    <source>
        <dbReference type="ARBA" id="ARBA00007532"/>
    </source>
</evidence>
<comment type="miscellaneous">
    <text evidence="14">The active site is a redox-active disulfide bond.</text>
</comment>
<dbReference type="Gene3D" id="3.30.390.30">
    <property type="match status" value="1"/>
</dbReference>
<sequence>MATIKKKALIIGAGTGGYPCAIRLGQLGVDAMLVEKDKPGGVCLNWGCIPSKALISATKLFHKAQHATEMGLSFSSPTVDMVKMQAWKAGIVKKLTGGVGSLVKGAGTQYVTATAEFLGPKQVRLRYADGKPDDIVEAEHVVIATGSLPIEIPGFKVDNKRVLDSTSALDLAAVPKRMVCIGGGIIGLELGQTFQRLGTQLVVLEGLGRILNGVDNECADVVARQIKKDGGQIFINAKAVGWEERNGEAVVKAEIDGKVQEFVTDVILVAVGRRPVTKGFGLEKTGVKVNERGFIPVDQRQQTNVPGIYAVGDVCGQPMLAHKASHEGEVLAEVIAGKKTINDARQIPNVVFTEPEIASSGLTKEEAEAQGRTVNVGKFPFSVLGRAMAIGETAGFVKVITDAADERILGVHIVGPEASDLISEAGLAIEMGAFAEDVALTIHPHPTLSEALMEAAKHALGEAIHIANPRKKAH</sequence>
<dbReference type="FunFam" id="3.30.390.30:FF:000001">
    <property type="entry name" value="Dihydrolipoyl dehydrogenase"/>
    <property type="match status" value="1"/>
</dbReference>
<evidence type="ECO:0000256" key="10">
    <source>
        <dbReference type="ARBA" id="ARBA00049187"/>
    </source>
</evidence>
<evidence type="ECO:0000256" key="5">
    <source>
        <dbReference type="ARBA" id="ARBA00022827"/>
    </source>
</evidence>
<dbReference type="GO" id="GO:0006103">
    <property type="term" value="P:2-oxoglutarate metabolic process"/>
    <property type="evidence" value="ECO:0007669"/>
    <property type="project" value="TreeGrafter"/>
</dbReference>
<dbReference type="RefSeq" id="WP_096329140.1">
    <property type="nucleotide sequence ID" value="NZ_FOMX01000016.1"/>
</dbReference>
<comment type="catalytic activity">
    <reaction evidence="10 14">
        <text>N(6)-[(R)-dihydrolipoyl]-L-lysyl-[protein] + NAD(+) = N(6)-[(R)-lipoyl]-L-lysyl-[protein] + NADH + H(+)</text>
        <dbReference type="Rhea" id="RHEA:15045"/>
        <dbReference type="Rhea" id="RHEA-COMP:10474"/>
        <dbReference type="Rhea" id="RHEA-COMP:10475"/>
        <dbReference type="ChEBI" id="CHEBI:15378"/>
        <dbReference type="ChEBI" id="CHEBI:57540"/>
        <dbReference type="ChEBI" id="CHEBI:57945"/>
        <dbReference type="ChEBI" id="CHEBI:83099"/>
        <dbReference type="ChEBI" id="CHEBI:83100"/>
        <dbReference type="EC" id="1.8.1.4"/>
    </reaction>
</comment>
<feature type="disulfide bond" description="Redox-active" evidence="13">
    <location>
        <begin position="43"/>
        <end position="48"/>
    </location>
</feature>
<dbReference type="Proteomes" id="UP000199400">
    <property type="component" value="Unassembled WGS sequence"/>
</dbReference>
<protein>
    <recommendedName>
        <fullName evidence="3 14">Dihydrolipoyl dehydrogenase</fullName>
        <ecNumber evidence="2 14">1.8.1.4</ecNumber>
    </recommendedName>
</protein>
<dbReference type="Gene3D" id="3.50.50.60">
    <property type="entry name" value="FAD/NAD(P)-binding domain"/>
    <property type="match status" value="2"/>
</dbReference>
<keyword evidence="6 14" id="KW-0560">Oxidoreductase</keyword>
<dbReference type="PRINTS" id="PR00411">
    <property type="entry name" value="PNDRDTASEI"/>
</dbReference>
<dbReference type="SUPFAM" id="SSF51905">
    <property type="entry name" value="FAD/NAD(P)-binding domain"/>
    <property type="match status" value="1"/>
</dbReference>
<dbReference type="PANTHER" id="PTHR22912">
    <property type="entry name" value="DISULFIDE OXIDOREDUCTASE"/>
    <property type="match status" value="1"/>
</dbReference>
<comment type="similarity">
    <text evidence="1 14">Belongs to the class-I pyridine nucleotide-disulfide oxidoreductase family.</text>
</comment>
<evidence type="ECO:0000256" key="3">
    <source>
        <dbReference type="ARBA" id="ARBA00016961"/>
    </source>
</evidence>
<dbReference type="InterPro" id="IPR004099">
    <property type="entry name" value="Pyr_nucl-diS_OxRdtase_dimer"/>
</dbReference>
<dbReference type="PANTHER" id="PTHR22912:SF160">
    <property type="entry name" value="DIHYDROLIPOYL DEHYDROGENASE"/>
    <property type="match status" value="1"/>
</dbReference>
<evidence type="ECO:0000256" key="9">
    <source>
        <dbReference type="ARBA" id="ARBA00023284"/>
    </source>
</evidence>
<name>A0A1I2C478_9BACT</name>
<dbReference type="InterPro" id="IPR001100">
    <property type="entry name" value="Pyr_nuc-diS_OxRdtase"/>
</dbReference>
<comment type="cofactor">
    <cofactor evidence="12 14">
        <name>FAD</name>
        <dbReference type="ChEBI" id="CHEBI:57692"/>
    </cofactor>
    <text evidence="12 14">Binds 1 FAD per subunit.</text>
</comment>
<evidence type="ECO:0000313" key="17">
    <source>
        <dbReference type="EMBL" id="SFE63181.1"/>
    </source>
</evidence>
<evidence type="ECO:0000256" key="4">
    <source>
        <dbReference type="ARBA" id="ARBA00022630"/>
    </source>
</evidence>
<dbReference type="Pfam" id="PF07992">
    <property type="entry name" value="Pyr_redox_2"/>
    <property type="match status" value="1"/>
</dbReference>
<dbReference type="OrthoDB" id="9786429at2"/>
<gene>
    <name evidence="17" type="ORF">SAMN02745121_04969</name>
</gene>
<dbReference type="PROSITE" id="PS00076">
    <property type="entry name" value="PYRIDINE_REDOX_1"/>
    <property type="match status" value="1"/>
</dbReference>
<evidence type="ECO:0000256" key="7">
    <source>
        <dbReference type="ARBA" id="ARBA00023027"/>
    </source>
</evidence>
<keyword evidence="7 12" id="KW-0520">NAD</keyword>
<evidence type="ECO:0000256" key="12">
    <source>
        <dbReference type="PIRSR" id="PIRSR000350-3"/>
    </source>
</evidence>
<dbReference type="AlphaFoldDB" id="A0A1I2C478"/>
<dbReference type="GO" id="GO:0050660">
    <property type="term" value="F:flavin adenine dinucleotide binding"/>
    <property type="evidence" value="ECO:0007669"/>
    <property type="project" value="InterPro"/>
</dbReference>
<dbReference type="STRING" id="54.SAMN02745121_04969"/>
<evidence type="ECO:0000256" key="2">
    <source>
        <dbReference type="ARBA" id="ARBA00012608"/>
    </source>
</evidence>
<accession>A0A1I2C478</accession>
<dbReference type="InterPro" id="IPR023753">
    <property type="entry name" value="FAD/NAD-binding_dom"/>
</dbReference>
<feature type="binding site" evidence="12">
    <location>
        <position position="313"/>
    </location>
    <ligand>
        <name>FAD</name>
        <dbReference type="ChEBI" id="CHEBI:57692"/>
    </ligand>
</feature>
<evidence type="ECO:0000259" key="15">
    <source>
        <dbReference type="Pfam" id="PF02852"/>
    </source>
</evidence>
<dbReference type="EC" id="1.8.1.4" evidence="2 14"/>
<dbReference type="GO" id="GO:0004148">
    <property type="term" value="F:dihydrolipoyl dehydrogenase (NADH) activity"/>
    <property type="evidence" value="ECO:0007669"/>
    <property type="project" value="UniProtKB-EC"/>
</dbReference>
<evidence type="ECO:0000256" key="11">
    <source>
        <dbReference type="PIRSR" id="PIRSR000350-2"/>
    </source>
</evidence>
<keyword evidence="9 14" id="KW-0676">Redox-active center</keyword>